<dbReference type="EMBL" id="JAPDRQ010000250">
    <property type="protein sequence ID" value="KAJ9651537.1"/>
    <property type="molecule type" value="Genomic_DNA"/>
</dbReference>
<dbReference type="Proteomes" id="UP001172386">
    <property type="component" value="Unassembled WGS sequence"/>
</dbReference>
<gene>
    <name evidence="1" type="ORF">H2198_009180</name>
</gene>
<accession>A0ACC2ZVF9</accession>
<evidence type="ECO:0000313" key="2">
    <source>
        <dbReference type="Proteomes" id="UP001172386"/>
    </source>
</evidence>
<comment type="caution">
    <text evidence="1">The sequence shown here is derived from an EMBL/GenBank/DDBJ whole genome shotgun (WGS) entry which is preliminary data.</text>
</comment>
<proteinExistence type="predicted"/>
<evidence type="ECO:0000313" key="1">
    <source>
        <dbReference type="EMBL" id="KAJ9651537.1"/>
    </source>
</evidence>
<organism evidence="1 2">
    <name type="scientific">Neophaeococcomyces mojaviensis</name>
    <dbReference type="NCBI Taxonomy" id="3383035"/>
    <lineage>
        <taxon>Eukaryota</taxon>
        <taxon>Fungi</taxon>
        <taxon>Dikarya</taxon>
        <taxon>Ascomycota</taxon>
        <taxon>Pezizomycotina</taxon>
        <taxon>Eurotiomycetes</taxon>
        <taxon>Chaetothyriomycetidae</taxon>
        <taxon>Chaetothyriales</taxon>
        <taxon>Chaetothyriales incertae sedis</taxon>
        <taxon>Neophaeococcomyces</taxon>
    </lineage>
</organism>
<keyword evidence="2" id="KW-1185">Reference proteome</keyword>
<sequence length="705" mass="78671">MAIQNAVNGPNGTNGAMPDHVDVLIVGAGPAGLMMATWMAKCGIKTRIVDKRGTKIFNGQADGLQCRTLEIFDSFDFGHRAWIESNHMLEICLWNPDKDGIIRRGDRIPDTIPGISRFQQVVLHQGRIERFFLDSIHSWSDIHVERGVLPTSLEIDKSIVEDTEAYPIKVTLRHLSEDEATPKQTATSANGATIQDGLFRSNLAQDDTNELIRSAELNARAGSEETVYAKYMLGADGAHSWTRNQLGFKLEGEQTDYIWGVLDIVPITDFPDIRMRCAIHSASSGSVMVIPRENKLVRLYIQVTTTEKLGETASRHDRSKINPQVILESAQRIMAPYKISYRQLDWWTAYQIGQRVGTSFSAHDRIFLAGDAVHTHSPKAGQGMNVSMQDAYNLGWKISNVVKGIASRSILKTYQSERRKIAQDLIDFDHKFSRLFSGRPASDVMDEEGISMEAFKEAFEKGNMFASGIAVDYGASNIVAKTGSSTEQGDGTDVSVKDEALHVVSDPSLATGIEVGKRMPSTKVLNQSDARPSHFQELIKSNGTWRVLVFTGDIRDSNQAARLKALGEKLSSKDSFLQRYTNPNSRYDSTFEVLALHATPRTEVTIFDFPEVFRQYDELDGWDYWKIFVDDQSYHEGHGEAYKFYGVDPLKGCAVILRPDQYVSYVGPMDAYEDMDKFFRGFMVPQIAKPTASAVSEKTLNGLAI</sequence>
<protein>
    <submittedName>
        <fullName evidence="1">Uncharacterized protein</fullName>
    </submittedName>
</protein>
<name>A0ACC2ZVF9_9EURO</name>
<reference evidence="1" key="1">
    <citation type="submission" date="2022-10" db="EMBL/GenBank/DDBJ databases">
        <title>Culturing micro-colonial fungi from biological soil crusts in the Mojave desert and describing Neophaeococcomyces mojavensis, and introducing the new genera and species Taxawa tesnikishii.</title>
        <authorList>
            <person name="Kurbessoian T."/>
            <person name="Stajich J.E."/>
        </authorList>
    </citation>
    <scope>NUCLEOTIDE SEQUENCE</scope>
    <source>
        <strain evidence="1">JES_112</strain>
    </source>
</reference>